<feature type="region of interest" description="Disordered" evidence="1">
    <location>
        <begin position="30"/>
        <end position="54"/>
    </location>
</feature>
<keyword evidence="2" id="KW-0732">Signal</keyword>
<evidence type="ECO:0000313" key="3">
    <source>
        <dbReference type="EMBL" id="WLV89606.1"/>
    </source>
</evidence>
<dbReference type="EMBL" id="OR067759">
    <property type="protein sequence ID" value="WLV89606.1"/>
    <property type="molecule type" value="mRNA"/>
</dbReference>
<feature type="compositionally biased region" description="Acidic residues" evidence="1">
    <location>
        <begin position="94"/>
        <end position="105"/>
    </location>
</feature>
<evidence type="ECO:0000256" key="2">
    <source>
        <dbReference type="SAM" id="SignalP"/>
    </source>
</evidence>
<feature type="region of interest" description="Disordered" evidence="1">
    <location>
        <begin position="88"/>
        <end position="115"/>
    </location>
</feature>
<name>A0AA50EVT2_GECLA</name>
<accession>A0AA50EVT2</accession>
<organism evidence="3">
    <name type="scientific">Gecarcinus lateralis</name>
    <name type="common">Blackback land crab</name>
    <dbReference type="NCBI Taxonomy" id="6769"/>
    <lineage>
        <taxon>Eukaryota</taxon>
        <taxon>Metazoa</taxon>
        <taxon>Ecdysozoa</taxon>
        <taxon>Arthropoda</taxon>
        <taxon>Crustacea</taxon>
        <taxon>Multicrustacea</taxon>
        <taxon>Malacostraca</taxon>
        <taxon>Eumalacostraca</taxon>
        <taxon>Eucarida</taxon>
        <taxon>Decapoda</taxon>
        <taxon>Pleocyemata</taxon>
        <taxon>Brachyura</taxon>
        <taxon>Eubrachyura</taxon>
        <taxon>Grapsoidea</taxon>
        <taxon>Gecarcinidae</taxon>
        <taxon>Gecarcinus</taxon>
    </lineage>
</organism>
<proteinExistence type="evidence at transcript level"/>
<feature type="signal peptide" evidence="2">
    <location>
        <begin position="1"/>
        <end position="21"/>
    </location>
</feature>
<evidence type="ECO:0000256" key="1">
    <source>
        <dbReference type="SAM" id="MobiDB-lite"/>
    </source>
</evidence>
<feature type="chain" id="PRO_5041372779" evidence="2">
    <location>
        <begin position="22"/>
        <end position="152"/>
    </location>
</feature>
<sequence>MMPCPGHLIVALALALALSHALPAKEASDVQKEVASGHDGGRLQKRAAAAATDTSQEELAALKDLILSRMAAELEDSWQDLPSFKRDLMKGEGDMMDDEEDEGEEGGSRREEVKKKRMFAPLSGLPGNLHTIKRQIRYHQCYFNPISCFRRK</sequence>
<feature type="compositionally biased region" description="Basic and acidic residues" evidence="1">
    <location>
        <begin position="30"/>
        <end position="42"/>
    </location>
</feature>
<protein>
    <submittedName>
        <fullName evidence="3">Allatostatin-C</fullName>
    </submittedName>
</protein>
<reference evidence="3" key="1">
    <citation type="submission" date="2023-05" db="EMBL/GenBank/DDBJ databases">
        <authorList>
            <person name="Tran N.M."/>
            <person name="Glendinning S."/>
            <person name="Mykles D.L."/>
            <person name="Elizur A."/>
            <person name="Ventura T."/>
        </authorList>
    </citation>
    <scope>NUCLEOTIDE SEQUENCE</scope>
</reference>
<dbReference type="AlphaFoldDB" id="A0AA50EVT2"/>